<reference evidence="2" key="1">
    <citation type="journal article" date="2015" name="Nature">
        <title>Complex archaea that bridge the gap between prokaryotes and eukaryotes.</title>
        <authorList>
            <person name="Spang A."/>
            <person name="Saw J.H."/>
            <person name="Jorgensen S.L."/>
            <person name="Zaremba-Niedzwiedzka K."/>
            <person name="Martijn J."/>
            <person name="Lind A.E."/>
            <person name="van Eijk R."/>
            <person name="Schleper C."/>
            <person name="Guy L."/>
            <person name="Ettema T.J."/>
        </authorList>
    </citation>
    <scope>NUCLEOTIDE SEQUENCE</scope>
</reference>
<dbReference type="Gene3D" id="1.10.3230.20">
    <property type="entry name" value="P22 tail accessory factor (Gp4)"/>
    <property type="match status" value="1"/>
</dbReference>
<feature type="compositionally biased region" description="Polar residues" evidence="1">
    <location>
        <begin position="123"/>
        <end position="132"/>
    </location>
</feature>
<comment type="caution">
    <text evidence="2">The sequence shown here is derived from an EMBL/GenBank/DDBJ whole genome shotgun (WGS) entry which is preliminary data.</text>
</comment>
<dbReference type="Pfam" id="PF11650">
    <property type="entry name" value="P22_Tail-4"/>
    <property type="match status" value="1"/>
</dbReference>
<protein>
    <submittedName>
        <fullName evidence="2">Uncharacterized protein</fullName>
    </submittedName>
</protein>
<organism evidence="2">
    <name type="scientific">marine sediment metagenome</name>
    <dbReference type="NCBI Taxonomy" id="412755"/>
    <lineage>
        <taxon>unclassified sequences</taxon>
        <taxon>metagenomes</taxon>
        <taxon>ecological metagenomes</taxon>
    </lineage>
</organism>
<name>A0A0F8W6J2_9ZZZZ</name>
<dbReference type="InterPro" id="IPR020362">
    <property type="entry name" value="Tail_accessory_Gp4"/>
</dbReference>
<proteinExistence type="predicted"/>
<dbReference type="InterPro" id="IPR038258">
    <property type="entry name" value="Gp4_sf"/>
</dbReference>
<evidence type="ECO:0000256" key="1">
    <source>
        <dbReference type="SAM" id="MobiDB-lite"/>
    </source>
</evidence>
<dbReference type="AlphaFoldDB" id="A0A0F8W6J2"/>
<accession>A0A0F8W6J2</accession>
<feature type="region of interest" description="Disordered" evidence="1">
    <location>
        <begin position="113"/>
        <end position="132"/>
    </location>
</feature>
<gene>
    <name evidence="2" type="ORF">LCGC14_3106800</name>
</gene>
<evidence type="ECO:0000313" key="2">
    <source>
        <dbReference type="EMBL" id="KKK52253.1"/>
    </source>
</evidence>
<sequence>MTLGDMITKALRKAGVIRENQSANAEQNRDAIDTFNGLMSMYDADGIDLGDYPVTAIGDELDLEREHIEPVKTIFALALQIDHGLPVDAGLLGLAERSEKFLLRNTFVKPDPNLSHTPLGRATPNSSDILNG</sequence>
<dbReference type="EMBL" id="LAZR01067114">
    <property type="protein sequence ID" value="KKK52253.1"/>
    <property type="molecule type" value="Genomic_DNA"/>
</dbReference>